<accession>D2VHR4</accession>
<dbReference type="AlphaFoldDB" id="D2VHR4"/>
<dbReference type="KEGG" id="ngr:NAEGRDRAFT_68418"/>
<dbReference type="InParanoid" id="D2VHR4"/>
<dbReference type="OMA" id="DIPEYMA"/>
<sequence>MGNHVSIDEKPQTIEDLFKDYPYREQNFFSSNIKIWKFEESSSDQCVVSPLNFTMEFSSFNPHHCYVVLHTFNKGEEFQNQDNQRKAIKLTSHSLLQLAASTVNLTLPGLENRFCVNDLQNFFFSKCSNIGFREKLTLLGESLNGFSYCVYVWHGKNASTFLQSSSTTAGLDLDRKLLLNEKVVRRAFSCGEPSSICNYYHNDIPSFTSESILEIKKTSSSSLAICMTLFQYCHLFRQLIHNPETISQLPDNVGSKDVAFRALLQLPPTVEITSSFQPAEQENQIHDNDIPEYMASPAASPIGSEESDSYHTSDESTEYFDE</sequence>
<proteinExistence type="predicted"/>
<dbReference type="VEuPathDB" id="AmoebaDB:NAEGRDRAFT_68418"/>
<dbReference type="EMBL" id="GG738872">
    <property type="protein sequence ID" value="EFC43640.1"/>
    <property type="molecule type" value="Genomic_DNA"/>
</dbReference>
<dbReference type="Gene3D" id="3.40.20.10">
    <property type="entry name" value="Severin"/>
    <property type="match status" value="1"/>
</dbReference>
<evidence type="ECO:0000256" key="1">
    <source>
        <dbReference type="SAM" id="MobiDB-lite"/>
    </source>
</evidence>
<dbReference type="GeneID" id="8863346"/>
<dbReference type="SUPFAM" id="SSF55753">
    <property type="entry name" value="Actin depolymerizing proteins"/>
    <property type="match status" value="1"/>
</dbReference>
<name>D2VHR4_NAEGR</name>
<reference evidence="2 3" key="1">
    <citation type="journal article" date="2010" name="Cell">
        <title>The genome of Naegleria gruberi illuminates early eukaryotic versatility.</title>
        <authorList>
            <person name="Fritz-Laylin L.K."/>
            <person name="Prochnik S.E."/>
            <person name="Ginger M.L."/>
            <person name="Dacks J.B."/>
            <person name="Carpenter M.L."/>
            <person name="Field M.C."/>
            <person name="Kuo A."/>
            <person name="Paredez A."/>
            <person name="Chapman J."/>
            <person name="Pham J."/>
            <person name="Shu S."/>
            <person name="Neupane R."/>
            <person name="Cipriano M."/>
            <person name="Mancuso J."/>
            <person name="Tu H."/>
            <person name="Salamov A."/>
            <person name="Lindquist E."/>
            <person name="Shapiro H."/>
            <person name="Lucas S."/>
            <person name="Grigoriev I.V."/>
            <person name="Cande W.Z."/>
            <person name="Fulton C."/>
            <person name="Rokhsar D.S."/>
            <person name="Dawson S.C."/>
        </authorList>
    </citation>
    <scope>NUCLEOTIDE SEQUENCE [LARGE SCALE GENOMIC DNA]</scope>
    <source>
        <strain evidence="2 3">NEG-M</strain>
    </source>
</reference>
<gene>
    <name evidence="2" type="ORF">NAEGRDRAFT_68418</name>
</gene>
<dbReference type="OrthoDB" id="10260121at2759"/>
<feature type="region of interest" description="Disordered" evidence="1">
    <location>
        <begin position="281"/>
        <end position="322"/>
    </location>
</feature>
<dbReference type="InterPro" id="IPR029006">
    <property type="entry name" value="ADF-H/Gelsolin-like_dom_sf"/>
</dbReference>
<dbReference type="Proteomes" id="UP000006671">
    <property type="component" value="Unassembled WGS sequence"/>
</dbReference>
<organism evidence="3">
    <name type="scientific">Naegleria gruberi</name>
    <name type="common">Amoeba</name>
    <dbReference type="NCBI Taxonomy" id="5762"/>
    <lineage>
        <taxon>Eukaryota</taxon>
        <taxon>Discoba</taxon>
        <taxon>Heterolobosea</taxon>
        <taxon>Tetramitia</taxon>
        <taxon>Eutetramitia</taxon>
        <taxon>Vahlkampfiidae</taxon>
        <taxon>Naegleria</taxon>
    </lineage>
</organism>
<protein>
    <submittedName>
        <fullName evidence="2">Predicted protein</fullName>
    </submittedName>
</protein>
<evidence type="ECO:0000313" key="2">
    <source>
        <dbReference type="EMBL" id="EFC43640.1"/>
    </source>
</evidence>
<dbReference type="RefSeq" id="XP_002676384.1">
    <property type="nucleotide sequence ID" value="XM_002676338.1"/>
</dbReference>
<evidence type="ECO:0000313" key="3">
    <source>
        <dbReference type="Proteomes" id="UP000006671"/>
    </source>
</evidence>
<keyword evidence="3" id="KW-1185">Reference proteome</keyword>